<evidence type="ECO:0000259" key="2">
    <source>
        <dbReference type="Pfam" id="PF04824"/>
    </source>
</evidence>
<feature type="domain" description="Rad21/Rec8-like protein C-terminal eukaryotic" evidence="2">
    <location>
        <begin position="440"/>
        <end position="490"/>
    </location>
</feature>
<keyword evidence="4" id="KW-1185">Reference proteome</keyword>
<feature type="compositionally biased region" description="Basic and acidic residues" evidence="1">
    <location>
        <begin position="201"/>
        <end position="210"/>
    </location>
</feature>
<evidence type="ECO:0000256" key="1">
    <source>
        <dbReference type="SAM" id="MobiDB-lite"/>
    </source>
</evidence>
<gene>
    <name evidence="3" type="ORF">AALO_G00003950</name>
</gene>
<dbReference type="AlphaFoldDB" id="A0AAV6HJ41"/>
<protein>
    <recommendedName>
        <fullName evidence="2">Rad21/Rec8-like protein C-terminal eukaryotic domain-containing protein</fullName>
    </recommendedName>
</protein>
<accession>A0AAV6HJ41</accession>
<feature type="region of interest" description="Disordered" evidence="1">
    <location>
        <begin position="90"/>
        <end position="153"/>
    </location>
</feature>
<dbReference type="PANTHER" id="PTHR12585:SF27">
    <property type="entry name" value="MEIOTIC RECOMBINATION PROTEIN REC8 HOMOLOG"/>
    <property type="match status" value="1"/>
</dbReference>
<feature type="compositionally biased region" description="Acidic residues" evidence="1">
    <location>
        <begin position="313"/>
        <end position="322"/>
    </location>
</feature>
<dbReference type="Gene3D" id="1.10.10.580">
    <property type="entry name" value="Structural maintenance of chromosome 1. Chain E"/>
    <property type="match status" value="1"/>
</dbReference>
<organism evidence="3 4">
    <name type="scientific">Alosa alosa</name>
    <name type="common">allis shad</name>
    <dbReference type="NCBI Taxonomy" id="278164"/>
    <lineage>
        <taxon>Eukaryota</taxon>
        <taxon>Metazoa</taxon>
        <taxon>Chordata</taxon>
        <taxon>Craniata</taxon>
        <taxon>Vertebrata</taxon>
        <taxon>Euteleostomi</taxon>
        <taxon>Actinopterygii</taxon>
        <taxon>Neopterygii</taxon>
        <taxon>Teleostei</taxon>
        <taxon>Clupei</taxon>
        <taxon>Clupeiformes</taxon>
        <taxon>Clupeoidei</taxon>
        <taxon>Clupeidae</taxon>
        <taxon>Alosa</taxon>
    </lineage>
</organism>
<dbReference type="InterPro" id="IPR023093">
    <property type="entry name" value="ScpA-like_C"/>
</dbReference>
<reference evidence="3 4" key="1">
    <citation type="submission" date="2020-10" db="EMBL/GenBank/DDBJ databases">
        <title>Chromosome-scale genome assembly of the Allis shad, Alosa alosa.</title>
        <authorList>
            <person name="Margot Z."/>
            <person name="Christophe K."/>
            <person name="Cabau C."/>
            <person name="Louis A."/>
            <person name="Berthelot C."/>
            <person name="Parey E."/>
            <person name="Roest Crollius H."/>
            <person name="Montfort J."/>
            <person name="Robinson-Rechavi M."/>
            <person name="Bucao C."/>
            <person name="Bouchez O."/>
            <person name="Gislard M."/>
            <person name="Lluch J."/>
            <person name="Milhes M."/>
            <person name="Lampietro C."/>
            <person name="Lopez Roques C."/>
            <person name="Donnadieu C."/>
            <person name="Braasch I."/>
            <person name="Desvignes T."/>
            <person name="Postlethwait J."/>
            <person name="Bobe J."/>
            <person name="Guiguen Y."/>
        </authorList>
    </citation>
    <scope>NUCLEOTIDE SEQUENCE [LARGE SCALE GENOMIC DNA]</scope>
    <source>
        <strain evidence="3">M-15738</strain>
        <tissue evidence="3">Blood</tissue>
    </source>
</reference>
<dbReference type="GO" id="GO:0051177">
    <property type="term" value="P:meiotic sister chromatid cohesion"/>
    <property type="evidence" value="ECO:0007669"/>
    <property type="project" value="TreeGrafter"/>
</dbReference>
<evidence type="ECO:0000313" key="3">
    <source>
        <dbReference type="EMBL" id="KAG5285487.1"/>
    </source>
</evidence>
<feature type="compositionally biased region" description="Basic and acidic residues" evidence="1">
    <location>
        <begin position="103"/>
        <end position="114"/>
    </location>
</feature>
<comment type="caution">
    <text evidence="3">The sequence shown here is derived from an EMBL/GenBank/DDBJ whole genome shotgun (WGS) entry which is preliminary data.</text>
</comment>
<sequence>MDPLFGVVDYGLPSPSSYMQMFSAEFPDTSMSMHTDGFIASPESITLREQEPLMISQDEFQGVELQVEGLVEMLLEQPDNFIEGMIRDQQMETERSSPLQDQEQVRQAEAERGQDTGQDTEQDREQEREVERAAEMEKTRDMAASTMSTDQLQVTASISSKEPTILLEEGVITPMAEAYEISEERTPMSVPLPSPSSVGSRPREERTRQRIESPSLEVLELPPVVRRRRRRQLIFVDERTQIHDDEQRAQIDNVHIETRPLAEVLVDVRTLRTATPDALLSNPCYDLPQDILEIWRRGAAPRSSLAAWGEVEMEASEEEQEERELGRREMEEGRVEVERESDALEIASDRELSSKDISATSLPHPEIPREFEHSLSQEGSGVSVHSLELSDKDMSQLEPIGLPRSPVRPMLGHLEDIPEEIPEPFEDALRMFFQPLEMQDEVTFQSLLPPSPSRETVAGSFWYLLENVNQQRVIVHQDEPYGDIFVSRGLLFDQIW</sequence>
<dbReference type="Proteomes" id="UP000823561">
    <property type="component" value="Chromosome 1"/>
</dbReference>
<feature type="compositionally biased region" description="Basic and acidic residues" evidence="1">
    <location>
        <begin position="323"/>
        <end position="340"/>
    </location>
</feature>
<dbReference type="GO" id="GO:0003682">
    <property type="term" value="F:chromatin binding"/>
    <property type="evidence" value="ECO:0007669"/>
    <property type="project" value="TreeGrafter"/>
</dbReference>
<dbReference type="EMBL" id="JADWDJ010000001">
    <property type="protein sequence ID" value="KAG5285487.1"/>
    <property type="molecule type" value="Genomic_DNA"/>
</dbReference>
<dbReference type="Pfam" id="PF04824">
    <property type="entry name" value="Rad21_Rec8"/>
    <property type="match status" value="1"/>
</dbReference>
<dbReference type="GO" id="GO:0006302">
    <property type="term" value="P:double-strand break repair"/>
    <property type="evidence" value="ECO:0007669"/>
    <property type="project" value="TreeGrafter"/>
</dbReference>
<dbReference type="GO" id="GO:0030893">
    <property type="term" value="C:meiotic cohesin complex"/>
    <property type="evidence" value="ECO:0007669"/>
    <property type="project" value="TreeGrafter"/>
</dbReference>
<feature type="compositionally biased region" description="Basic and acidic residues" evidence="1">
    <location>
        <begin position="121"/>
        <end position="141"/>
    </location>
</feature>
<dbReference type="PANTHER" id="PTHR12585">
    <property type="entry name" value="SCC1 / RAD21 FAMILY MEMBER"/>
    <property type="match status" value="1"/>
</dbReference>
<proteinExistence type="predicted"/>
<dbReference type="InterPro" id="IPR039781">
    <property type="entry name" value="Rad21/Rec8-like"/>
</dbReference>
<evidence type="ECO:0000313" key="4">
    <source>
        <dbReference type="Proteomes" id="UP000823561"/>
    </source>
</evidence>
<feature type="region of interest" description="Disordered" evidence="1">
    <location>
        <begin position="184"/>
        <end position="210"/>
    </location>
</feature>
<feature type="region of interest" description="Disordered" evidence="1">
    <location>
        <begin position="313"/>
        <end position="340"/>
    </location>
</feature>
<dbReference type="InterPro" id="IPR006909">
    <property type="entry name" value="Rad21/Rec8_C_eu"/>
</dbReference>
<feature type="compositionally biased region" description="Low complexity" evidence="1">
    <location>
        <begin position="187"/>
        <end position="200"/>
    </location>
</feature>
<name>A0AAV6HJ41_9TELE</name>